<evidence type="ECO:0000256" key="15">
    <source>
        <dbReference type="SAM" id="Coils"/>
    </source>
</evidence>
<dbReference type="GO" id="GO:0005524">
    <property type="term" value="F:ATP binding"/>
    <property type="evidence" value="ECO:0007669"/>
    <property type="project" value="UniProtKB-KW"/>
</dbReference>
<organism evidence="20 21">
    <name type="scientific">Pseudobacillus wudalianchiensis</name>
    <dbReference type="NCBI Taxonomy" id="1743143"/>
    <lineage>
        <taxon>Bacteria</taxon>
        <taxon>Bacillati</taxon>
        <taxon>Bacillota</taxon>
        <taxon>Bacilli</taxon>
        <taxon>Bacillales</taxon>
        <taxon>Bacillaceae</taxon>
        <taxon>Pseudobacillus</taxon>
    </lineage>
</organism>
<dbReference type="Pfam" id="PF00672">
    <property type="entry name" value="HAMP"/>
    <property type="match status" value="1"/>
</dbReference>
<dbReference type="InterPro" id="IPR003661">
    <property type="entry name" value="HisK_dim/P_dom"/>
</dbReference>
<evidence type="ECO:0000256" key="2">
    <source>
        <dbReference type="ARBA" id="ARBA00004651"/>
    </source>
</evidence>
<dbReference type="Gene3D" id="6.10.340.10">
    <property type="match status" value="1"/>
</dbReference>
<dbReference type="PROSITE" id="PS50110">
    <property type="entry name" value="RESPONSE_REGULATORY"/>
    <property type="match status" value="1"/>
</dbReference>
<feature type="transmembrane region" description="Helical" evidence="16">
    <location>
        <begin position="7"/>
        <end position="29"/>
    </location>
</feature>
<evidence type="ECO:0000256" key="12">
    <source>
        <dbReference type="ARBA" id="ARBA00023136"/>
    </source>
</evidence>
<dbReference type="SUPFAM" id="SSF52172">
    <property type="entry name" value="CheY-like"/>
    <property type="match status" value="1"/>
</dbReference>
<dbReference type="GO" id="GO:0000155">
    <property type="term" value="F:phosphorelay sensor kinase activity"/>
    <property type="evidence" value="ECO:0007669"/>
    <property type="project" value="InterPro"/>
</dbReference>
<proteinExistence type="inferred from homology"/>
<keyword evidence="5" id="KW-1003">Cell membrane</keyword>
<feature type="transmembrane region" description="Helical" evidence="16">
    <location>
        <begin position="186"/>
        <end position="205"/>
    </location>
</feature>
<comment type="catalytic activity">
    <reaction evidence="1">
        <text>ATP + protein L-histidine = ADP + protein N-phospho-L-histidine.</text>
        <dbReference type="EC" id="2.7.13.3"/>
    </reaction>
</comment>
<evidence type="ECO:0000256" key="10">
    <source>
        <dbReference type="ARBA" id="ARBA00022840"/>
    </source>
</evidence>
<evidence type="ECO:0000313" key="20">
    <source>
        <dbReference type="EMBL" id="OCA92323.1"/>
    </source>
</evidence>
<dbReference type="Proteomes" id="UP000092578">
    <property type="component" value="Unassembled WGS sequence"/>
</dbReference>
<dbReference type="Pfam" id="PF00072">
    <property type="entry name" value="Response_reg"/>
    <property type="match status" value="1"/>
</dbReference>
<dbReference type="Pfam" id="PF13185">
    <property type="entry name" value="GAF_2"/>
    <property type="match status" value="1"/>
</dbReference>
<comment type="subcellular location">
    <subcellularLocation>
        <location evidence="2">Cell membrane</location>
        <topology evidence="2">Multi-pass membrane protein</topology>
    </subcellularLocation>
</comment>
<dbReference type="AlphaFoldDB" id="A0A1B9B8A7"/>
<evidence type="ECO:0000256" key="8">
    <source>
        <dbReference type="ARBA" id="ARBA00022741"/>
    </source>
</evidence>
<dbReference type="EC" id="2.7.13.3" evidence="4"/>
<dbReference type="InterPro" id="IPR004358">
    <property type="entry name" value="Sig_transdc_His_kin-like_C"/>
</dbReference>
<dbReference type="SMART" id="SM00387">
    <property type="entry name" value="HATPase_c"/>
    <property type="match status" value="1"/>
</dbReference>
<feature type="domain" description="Histidine kinase" evidence="17">
    <location>
        <begin position="511"/>
        <end position="734"/>
    </location>
</feature>
<name>A0A1B9B8A7_9BACI</name>
<dbReference type="RefSeq" id="WP_065408839.1">
    <property type="nucleotide sequence ID" value="NZ_MAYT01000001.1"/>
</dbReference>
<comment type="similarity">
    <text evidence="3">In the N-terminal section; belongs to the phytochrome family.</text>
</comment>
<dbReference type="InterPro" id="IPR011006">
    <property type="entry name" value="CheY-like_superfamily"/>
</dbReference>
<evidence type="ECO:0000256" key="13">
    <source>
        <dbReference type="ARBA" id="ARBA00074306"/>
    </source>
</evidence>
<dbReference type="InterPro" id="IPR003018">
    <property type="entry name" value="GAF"/>
</dbReference>
<feature type="coiled-coil region" evidence="15">
    <location>
        <begin position="75"/>
        <end position="166"/>
    </location>
</feature>
<dbReference type="SUPFAM" id="SSF55874">
    <property type="entry name" value="ATPase domain of HSP90 chaperone/DNA topoisomerase II/histidine kinase"/>
    <property type="match status" value="1"/>
</dbReference>
<keyword evidence="6 14" id="KW-0597">Phosphoprotein</keyword>
<dbReference type="PROSITE" id="PS50109">
    <property type="entry name" value="HIS_KIN"/>
    <property type="match status" value="1"/>
</dbReference>
<dbReference type="InterPro" id="IPR003660">
    <property type="entry name" value="HAMP_dom"/>
</dbReference>
<evidence type="ECO:0000256" key="4">
    <source>
        <dbReference type="ARBA" id="ARBA00012438"/>
    </source>
</evidence>
<evidence type="ECO:0000313" key="21">
    <source>
        <dbReference type="Proteomes" id="UP000092578"/>
    </source>
</evidence>
<evidence type="ECO:0000256" key="6">
    <source>
        <dbReference type="ARBA" id="ARBA00022553"/>
    </source>
</evidence>
<keyword evidence="8" id="KW-0547">Nucleotide-binding</keyword>
<dbReference type="InterPro" id="IPR036890">
    <property type="entry name" value="HATPase_C_sf"/>
</dbReference>
<evidence type="ECO:0000259" key="18">
    <source>
        <dbReference type="PROSITE" id="PS50110"/>
    </source>
</evidence>
<dbReference type="CDD" id="cd16922">
    <property type="entry name" value="HATPase_EvgS-ArcB-TorS-like"/>
    <property type="match status" value="1"/>
</dbReference>
<keyword evidence="9" id="KW-0418">Kinase</keyword>
<dbReference type="SUPFAM" id="SSF158472">
    <property type="entry name" value="HAMP domain-like"/>
    <property type="match status" value="1"/>
</dbReference>
<keyword evidence="16" id="KW-1133">Transmembrane helix</keyword>
<protein>
    <recommendedName>
        <fullName evidence="13">Circadian input-output histidine kinase CikA</fullName>
        <ecNumber evidence="4">2.7.13.3</ecNumber>
    </recommendedName>
</protein>
<dbReference type="PRINTS" id="PR00344">
    <property type="entry name" value="BCTRLSENSOR"/>
</dbReference>
<evidence type="ECO:0000256" key="14">
    <source>
        <dbReference type="PROSITE-ProRule" id="PRU00169"/>
    </source>
</evidence>
<dbReference type="Gene3D" id="3.30.450.40">
    <property type="match status" value="1"/>
</dbReference>
<dbReference type="PANTHER" id="PTHR45339">
    <property type="entry name" value="HYBRID SIGNAL TRANSDUCTION HISTIDINE KINASE J"/>
    <property type="match status" value="1"/>
</dbReference>
<dbReference type="SUPFAM" id="SSF47384">
    <property type="entry name" value="Homodimeric domain of signal transducing histidine kinase"/>
    <property type="match status" value="1"/>
</dbReference>
<dbReference type="InterPro" id="IPR001789">
    <property type="entry name" value="Sig_transdc_resp-reg_receiver"/>
</dbReference>
<dbReference type="CDD" id="cd06225">
    <property type="entry name" value="HAMP"/>
    <property type="match status" value="1"/>
</dbReference>
<evidence type="ECO:0000259" key="19">
    <source>
        <dbReference type="PROSITE" id="PS50885"/>
    </source>
</evidence>
<dbReference type="InterPro" id="IPR029016">
    <property type="entry name" value="GAF-like_dom_sf"/>
</dbReference>
<keyword evidence="16" id="KW-0812">Transmembrane</keyword>
<evidence type="ECO:0000259" key="17">
    <source>
        <dbReference type="PROSITE" id="PS50109"/>
    </source>
</evidence>
<dbReference type="FunFam" id="3.30.565.10:FF:000010">
    <property type="entry name" value="Sensor histidine kinase RcsC"/>
    <property type="match status" value="1"/>
</dbReference>
<evidence type="ECO:0000256" key="9">
    <source>
        <dbReference type="ARBA" id="ARBA00022777"/>
    </source>
</evidence>
<dbReference type="Gene3D" id="3.40.50.2300">
    <property type="match status" value="1"/>
</dbReference>
<dbReference type="Gene3D" id="1.10.287.130">
    <property type="match status" value="1"/>
</dbReference>
<accession>A0A1B9B8A7</accession>
<dbReference type="GO" id="GO:0005886">
    <property type="term" value="C:plasma membrane"/>
    <property type="evidence" value="ECO:0007669"/>
    <property type="project" value="UniProtKB-SubCell"/>
</dbReference>
<evidence type="ECO:0000256" key="1">
    <source>
        <dbReference type="ARBA" id="ARBA00000085"/>
    </source>
</evidence>
<dbReference type="InterPro" id="IPR036097">
    <property type="entry name" value="HisK_dim/P_sf"/>
</dbReference>
<dbReference type="Pfam" id="PF02518">
    <property type="entry name" value="HATPase_c"/>
    <property type="match status" value="1"/>
</dbReference>
<dbReference type="InterPro" id="IPR003594">
    <property type="entry name" value="HATPase_dom"/>
</dbReference>
<keyword evidence="10" id="KW-0067">ATP-binding</keyword>
<dbReference type="EMBL" id="MAYT01000001">
    <property type="protein sequence ID" value="OCA92323.1"/>
    <property type="molecule type" value="Genomic_DNA"/>
</dbReference>
<evidence type="ECO:0000256" key="3">
    <source>
        <dbReference type="ARBA" id="ARBA00006402"/>
    </source>
</evidence>
<dbReference type="InterPro" id="IPR005467">
    <property type="entry name" value="His_kinase_dom"/>
</dbReference>
<evidence type="ECO:0000256" key="16">
    <source>
        <dbReference type="SAM" id="Phobius"/>
    </source>
</evidence>
<feature type="modified residue" description="4-aspartylphosphate" evidence="14">
    <location>
        <position position="837"/>
    </location>
</feature>
<keyword evidence="7" id="KW-0808">Transferase</keyword>
<evidence type="ECO:0000256" key="5">
    <source>
        <dbReference type="ARBA" id="ARBA00022475"/>
    </source>
</evidence>
<reference evidence="21" key="1">
    <citation type="submission" date="2016-05" db="EMBL/GenBank/DDBJ databases">
        <authorList>
            <person name="Liu B."/>
            <person name="Wang J."/>
            <person name="Zhu Y."/>
            <person name="Liu G."/>
            <person name="Chen Q."/>
            <person name="Chen Z."/>
            <person name="Lan J."/>
            <person name="Che J."/>
            <person name="Ge C."/>
            <person name="Shi H."/>
            <person name="Pan Z."/>
            <person name="Liu X."/>
        </authorList>
    </citation>
    <scope>NUCLEOTIDE SEQUENCE [LARGE SCALE GENOMIC DNA]</scope>
    <source>
        <strain evidence="21">FJAT-27215</strain>
    </source>
</reference>
<dbReference type="SMART" id="SM00388">
    <property type="entry name" value="HisKA"/>
    <property type="match status" value="1"/>
</dbReference>
<dbReference type="Pfam" id="PF00512">
    <property type="entry name" value="HisKA"/>
    <property type="match status" value="1"/>
</dbReference>
<dbReference type="SMART" id="SM00448">
    <property type="entry name" value="REC"/>
    <property type="match status" value="1"/>
</dbReference>
<dbReference type="CDD" id="cd17546">
    <property type="entry name" value="REC_hyHK_CKI1_RcsC-like"/>
    <property type="match status" value="1"/>
</dbReference>
<evidence type="ECO:0000256" key="11">
    <source>
        <dbReference type="ARBA" id="ARBA00023012"/>
    </source>
</evidence>
<keyword evidence="12 16" id="KW-0472">Membrane</keyword>
<feature type="domain" description="HAMP" evidence="19">
    <location>
        <begin position="206"/>
        <end position="260"/>
    </location>
</feature>
<dbReference type="Gene3D" id="3.30.565.10">
    <property type="entry name" value="Histidine kinase-like ATPase, C-terminal domain"/>
    <property type="match status" value="1"/>
</dbReference>
<dbReference type="PROSITE" id="PS50885">
    <property type="entry name" value="HAMP"/>
    <property type="match status" value="1"/>
</dbReference>
<feature type="coiled-coil region" evidence="15">
    <location>
        <begin position="432"/>
        <end position="497"/>
    </location>
</feature>
<gene>
    <name evidence="20" type="ORF">A8F95_00935</name>
</gene>
<keyword evidence="21" id="KW-1185">Reference proteome</keyword>
<keyword evidence="11" id="KW-0902">Two-component regulatory system</keyword>
<comment type="caution">
    <text evidence="20">The sequence shown here is derived from an EMBL/GenBank/DDBJ whole genome shotgun (WGS) entry which is preliminary data.</text>
</comment>
<keyword evidence="15" id="KW-0175">Coiled coil</keyword>
<sequence length="906" mass="102890">MKLKTKLYIGFGFSFVLFIFSYFILMVMMNQLSQNTNVTVKNYEMLNLANTIQNELNIFSRESRGLISNPPKELIDELEMNRTEALQNVHKAIDSLEQLDKRKQSQKLIKELNRLGRTYSELEDMTDTLAKNDQDKEMLKIFWYDSRKVREEMSRIAGELQKIQKQTIDEELEKSVKTYQRTNQVIFTYVVIVFLVGLAVTAWILRSITGSLRKVTSVMKEVASDSSEQLPRVQVTTKDEIGEIASAFNSMAQTLEEHSKQEKELKNKAEERSWLSTKIAEVAQMYPGIDNLDALAQWFINKVASISGAHYGAFYIKESEGEQEKLRKLAAYTDTHSSIKESFYLGEGIVGQCALENRTISLKQVPGDYIKIESGLGSSLPSNILVIPAEFHGEVLAVIELASFNEFGRLEQTFLQEVIDNIGMNINRTLNHMKVEKLLEEFQLVNEELQSQSEELQLQQEELRAVNEQLEEQNEQSEQKTRELEEIKIMLEDKAKQLTISSQYKSEFLANMSHELRTPLNSLLILAQMLADNTENNLSPEQVEYAKTIFTSGKDLLNLIDDILDIAKVEAGKMEVLFEDVKISDIKDFVQAQFAPIAHEKKIQFNIELAAGLPETIRTDKQRVKQILKNLLSNAFKFTEHGAVSLIVENAKDKQSGLVLFAVKDTGIGISKENLDIIFEAFQQADGTISRKYGGTGLGLSISKEIAHLLGGFIEVDSVEHSGSTFTLYLPDYQETKHATASIFEKEAAAAIVGEARTEFPSPLSYSLLVNEQKETDRRQPVFKGRKILIVDDDIRNIFALTAALEQYQAEVMFAENGREGVVLLQKNPEIDLIFMDIMMPEMNGFEAIRAIREMPKFKHLPIIALTAKAMKDDRQQCIDAGASDYISKPIDLEQLFSIIQVWLYR</sequence>
<dbReference type="CDD" id="cd00082">
    <property type="entry name" value="HisKA"/>
    <property type="match status" value="1"/>
</dbReference>
<dbReference type="SUPFAM" id="SSF55781">
    <property type="entry name" value="GAF domain-like"/>
    <property type="match status" value="1"/>
</dbReference>
<dbReference type="PANTHER" id="PTHR45339:SF1">
    <property type="entry name" value="HYBRID SIGNAL TRANSDUCTION HISTIDINE KINASE J"/>
    <property type="match status" value="1"/>
</dbReference>
<evidence type="ECO:0000256" key="7">
    <source>
        <dbReference type="ARBA" id="ARBA00022679"/>
    </source>
</evidence>
<feature type="domain" description="Response regulatory" evidence="18">
    <location>
        <begin position="787"/>
        <end position="904"/>
    </location>
</feature>
<dbReference type="SMART" id="SM00304">
    <property type="entry name" value="HAMP"/>
    <property type="match status" value="1"/>
</dbReference>